<protein>
    <submittedName>
        <fullName evidence="1">Uncharacterized protein</fullName>
    </submittedName>
</protein>
<gene>
    <name evidence="1" type="ORF">LCGC14_2623100</name>
</gene>
<proteinExistence type="predicted"/>
<evidence type="ECO:0000313" key="1">
    <source>
        <dbReference type="EMBL" id="KKL03740.1"/>
    </source>
</evidence>
<sequence length="432" mass="50302">MIFNLIKILLLFLNNGVLCYDIIPTELVNGALPGERAYTLHLFVGTPPESLQFEITFKTDLFILYRQQRLHSVSYSEENGGSDIIFFGSKSYRVPIVFDPQRHLYGEHSHCIHCIGMIGFGKGSLFWQIWTDCSFTSISMIAGGLHDLMYSTGQKKCKGCIISCDVYSLDSSMCVTQGILENYRIKNDENMHKIRISIDNPFTYLPQKLYDRYMLGKNMFKDDPINDWEPLKISVPQMKIIELHLHSNLVQKGINVDSCEKSIRMIIDPSTLIYNFKVEGKTLLLKSNPDHNDTSITLGNSIWKQFIFYKTVNGEALFIQQHILHDHFSLINSREDLEIKEDSITWKKEINEILLNRIAPKCFLELYDQLSRSYKVIFKDLEILIPFQKKYLNNISKIIWEATYKTEMYQFDTGRDWEEKIIDMNVKGKPDY</sequence>
<feature type="non-terminal residue" evidence="1">
    <location>
        <position position="432"/>
    </location>
</feature>
<accession>A0A0F9A2M4</accession>
<dbReference type="EMBL" id="LAZR01044810">
    <property type="protein sequence ID" value="KKL03740.1"/>
    <property type="molecule type" value="Genomic_DNA"/>
</dbReference>
<name>A0A0F9A2M4_9ZZZZ</name>
<organism evidence="1">
    <name type="scientific">marine sediment metagenome</name>
    <dbReference type="NCBI Taxonomy" id="412755"/>
    <lineage>
        <taxon>unclassified sequences</taxon>
        <taxon>metagenomes</taxon>
        <taxon>ecological metagenomes</taxon>
    </lineage>
</organism>
<comment type="caution">
    <text evidence="1">The sequence shown here is derived from an EMBL/GenBank/DDBJ whole genome shotgun (WGS) entry which is preliminary data.</text>
</comment>
<dbReference type="AlphaFoldDB" id="A0A0F9A2M4"/>
<reference evidence="1" key="1">
    <citation type="journal article" date="2015" name="Nature">
        <title>Complex archaea that bridge the gap between prokaryotes and eukaryotes.</title>
        <authorList>
            <person name="Spang A."/>
            <person name="Saw J.H."/>
            <person name="Jorgensen S.L."/>
            <person name="Zaremba-Niedzwiedzka K."/>
            <person name="Martijn J."/>
            <person name="Lind A.E."/>
            <person name="van Eijk R."/>
            <person name="Schleper C."/>
            <person name="Guy L."/>
            <person name="Ettema T.J."/>
        </authorList>
    </citation>
    <scope>NUCLEOTIDE SEQUENCE</scope>
</reference>